<feature type="compositionally biased region" description="Polar residues" evidence="4">
    <location>
        <begin position="688"/>
        <end position="700"/>
    </location>
</feature>
<feature type="region of interest" description="Disordered" evidence="4">
    <location>
        <begin position="38"/>
        <end position="322"/>
    </location>
</feature>
<feature type="compositionally biased region" description="Basic residues" evidence="4">
    <location>
        <begin position="822"/>
        <end position="831"/>
    </location>
</feature>
<feature type="compositionally biased region" description="Polar residues" evidence="4">
    <location>
        <begin position="286"/>
        <end position="305"/>
    </location>
</feature>
<feature type="region of interest" description="Disordered" evidence="4">
    <location>
        <begin position="1"/>
        <end position="21"/>
    </location>
</feature>
<dbReference type="GO" id="GO:0042393">
    <property type="term" value="F:histone binding"/>
    <property type="evidence" value="ECO:0007669"/>
    <property type="project" value="TreeGrafter"/>
</dbReference>
<dbReference type="SUPFAM" id="SSF52113">
    <property type="entry name" value="BRCT domain"/>
    <property type="match status" value="1"/>
</dbReference>
<dbReference type="CDD" id="cd17745">
    <property type="entry name" value="BRCT_p53bp1_rpt1"/>
    <property type="match status" value="1"/>
</dbReference>
<organism evidence="6 7">
    <name type="scientific">Plectosphaerella cucumerina</name>
    <dbReference type="NCBI Taxonomy" id="40658"/>
    <lineage>
        <taxon>Eukaryota</taxon>
        <taxon>Fungi</taxon>
        <taxon>Dikarya</taxon>
        <taxon>Ascomycota</taxon>
        <taxon>Pezizomycotina</taxon>
        <taxon>Sordariomycetes</taxon>
        <taxon>Hypocreomycetidae</taxon>
        <taxon>Glomerellales</taxon>
        <taxon>Plectosphaerellaceae</taxon>
        <taxon>Plectosphaerella</taxon>
    </lineage>
</organism>
<keyword evidence="2" id="KW-0227">DNA damage</keyword>
<reference evidence="6" key="1">
    <citation type="journal article" date="2021" name="Nat. Commun.">
        <title>Genetic determinants of endophytism in the Arabidopsis root mycobiome.</title>
        <authorList>
            <person name="Mesny F."/>
            <person name="Miyauchi S."/>
            <person name="Thiergart T."/>
            <person name="Pickel B."/>
            <person name="Atanasova L."/>
            <person name="Karlsson M."/>
            <person name="Huettel B."/>
            <person name="Barry K.W."/>
            <person name="Haridas S."/>
            <person name="Chen C."/>
            <person name="Bauer D."/>
            <person name="Andreopoulos W."/>
            <person name="Pangilinan J."/>
            <person name="LaButti K."/>
            <person name="Riley R."/>
            <person name="Lipzen A."/>
            <person name="Clum A."/>
            <person name="Drula E."/>
            <person name="Henrissat B."/>
            <person name="Kohler A."/>
            <person name="Grigoriev I.V."/>
            <person name="Martin F.M."/>
            <person name="Hacquard S."/>
        </authorList>
    </citation>
    <scope>NUCLEOTIDE SEQUENCE</scope>
    <source>
        <strain evidence="6">MPI-CAGE-AT-0016</strain>
    </source>
</reference>
<dbReference type="Gene3D" id="3.40.50.10190">
    <property type="entry name" value="BRCT domain"/>
    <property type="match status" value="1"/>
</dbReference>
<dbReference type="InterPro" id="IPR036420">
    <property type="entry name" value="BRCT_dom_sf"/>
</dbReference>
<evidence type="ECO:0000313" key="7">
    <source>
        <dbReference type="Proteomes" id="UP000813385"/>
    </source>
</evidence>
<dbReference type="PROSITE" id="PS50172">
    <property type="entry name" value="BRCT"/>
    <property type="match status" value="1"/>
</dbReference>
<feature type="domain" description="BRCT" evidence="5">
    <location>
        <begin position="871"/>
        <end position="1009"/>
    </location>
</feature>
<feature type="non-terminal residue" evidence="6">
    <location>
        <position position="1"/>
    </location>
</feature>
<evidence type="ECO:0000256" key="3">
    <source>
        <dbReference type="ARBA" id="ARBA00023242"/>
    </source>
</evidence>
<gene>
    <name evidence="6" type="ORF">B0T11DRAFT_337864</name>
</gene>
<accession>A0A8K0X899</accession>
<feature type="compositionally biased region" description="Basic and acidic residues" evidence="4">
    <location>
        <begin position="8"/>
        <end position="21"/>
    </location>
</feature>
<feature type="compositionally biased region" description="Basic and acidic residues" evidence="4">
    <location>
        <begin position="189"/>
        <end position="212"/>
    </location>
</feature>
<comment type="caution">
    <text evidence="6">The sequence shown here is derived from an EMBL/GenBank/DDBJ whole genome shotgun (WGS) entry which is preliminary data.</text>
</comment>
<feature type="compositionally biased region" description="Polar residues" evidence="4">
    <location>
        <begin position="341"/>
        <end position="358"/>
    </location>
</feature>
<sequence>MEAGGITDAERRIFESSSREGLDSQQVMLIYAQEFGVGSARRSSLPRLQSKSSSDRDGSTSPAPDPNRSTPATSPLTHGQTVSDSCAPGAVKAPARPKSALQLHSSPAVVELDIPPRSSAPVPPKPLWTYDAKTRSTSASTSVTRPSTCADQPAATSHPSLNRSSRTKSRPTRRKRGKMDMSQASPTQKNDDRDYENHFDPEPVHTSIRDDSPIPDSQTAQLAADDARSDGGQADTQPGDVCFEPLSFHEPTSESQKTDDIEPSSPVPGPGPGLNIDRNGWRRIRTSSSQHHSSLQRPETQTPLRQTHPVPETPAAANNPFAGNAMFKGEALAASQLFGQTQQSSPFKGGFSPTSSRPSPAMLMQPGTSPNLADSPFRDEFNISPATERPPTRHLRTSEPMGASSSANFRTPAPARWQHGNVVQDTPSAVITRNNPRKHEPMAHYESMKESQERRKRQRGQSPPGESSGFDTDEEEDAARAKRQRVARIREKAARELASIRKPDRTLRGDIEVPGTTQKDVNAQARRRPPVLDAFEEVDEDEISTVADSQEHVLTAHRLGTLTTVPRSPDQPEKPPVPVVDPDYVSSNERIPDSTACTRTEEAENPPAPSTMHPASSEGRLPDTSPDMDMIPDTSPLVKPVPETEAESIEAPEPSQHNHDSFDRLPEPSRRSGRVAKPSAKAKLVMSGNPSTPKVANSTGEAAAPTTAKKSRRFSDVSVIPESSPQLQPRSTKANLPSSPPARPPVLPTSVTQVAADPRTPAPHSTAPASIGTSSSLSSLSTMTDPSMQSTQEASIGGTPQSRPELPTLRTALDGLKGSRSGNRRSTRIRRGSTSTDELARSSTPVGFENSIIKPAKKITNKSKRAAPRSDVDKLFSGMAFAVSFQSQRPGENDEAFRKRMELGKEIEATIIDSGGRLLTEGFDELFDSDALRTMATSPTGDSEAPSSNSLGLAQDSRALGFTALVADGHSRKVKYMQALALGLPCISDRWITDCLAKRAIIDWAPYLLCAGQSTFLRGTVRSQVLTPYPAKDARLVDVVEQRAQLLAGSKILLVMKKSRQQEDQTMRYVFLLHVLGASLLRAYGMADAQDMMRQRDLLGSPFDLVYIDEKTGTEAALFDKVAVPRRKKASQVQPPRKVRTLKHELVIQSLILGRMIEEDEMEA</sequence>
<dbReference type="Proteomes" id="UP000813385">
    <property type="component" value="Unassembled WGS sequence"/>
</dbReference>
<evidence type="ECO:0000256" key="2">
    <source>
        <dbReference type="ARBA" id="ARBA00022763"/>
    </source>
</evidence>
<feature type="compositionally biased region" description="Polar residues" evidence="4">
    <location>
        <begin position="782"/>
        <end position="802"/>
    </location>
</feature>
<dbReference type="InterPro" id="IPR001357">
    <property type="entry name" value="BRCT_dom"/>
</dbReference>
<feature type="region of interest" description="Disordered" evidence="4">
    <location>
        <begin position="560"/>
        <end position="843"/>
    </location>
</feature>
<name>A0A8K0X899_9PEZI</name>
<feature type="compositionally biased region" description="Polar residues" evidence="4">
    <location>
        <begin position="421"/>
        <end position="434"/>
    </location>
</feature>
<feature type="compositionally biased region" description="Low complexity" evidence="4">
    <location>
        <begin position="41"/>
        <end position="52"/>
    </location>
</feature>
<comment type="subcellular location">
    <subcellularLocation>
        <location evidence="1">Nucleus</location>
    </subcellularLocation>
</comment>
<dbReference type="GO" id="GO:0000077">
    <property type="term" value="P:DNA damage checkpoint signaling"/>
    <property type="evidence" value="ECO:0007669"/>
    <property type="project" value="TreeGrafter"/>
</dbReference>
<evidence type="ECO:0000313" key="6">
    <source>
        <dbReference type="EMBL" id="KAH7368776.1"/>
    </source>
</evidence>
<evidence type="ECO:0000259" key="5">
    <source>
        <dbReference type="PROSITE" id="PS50172"/>
    </source>
</evidence>
<feature type="compositionally biased region" description="Basic and acidic residues" evidence="4">
    <location>
        <begin position="656"/>
        <end position="670"/>
    </location>
</feature>
<dbReference type="OrthoDB" id="129353at2759"/>
<dbReference type="EMBL" id="JAGPXD010000002">
    <property type="protein sequence ID" value="KAH7368776.1"/>
    <property type="molecule type" value="Genomic_DNA"/>
</dbReference>
<evidence type="ECO:0000256" key="4">
    <source>
        <dbReference type="SAM" id="MobiDB-lite"/>
    </source>
</evidence>
<feature type="region of interest" description="Disordered" evidence="4">
    <location>
        <begin position="341"/>
        <end position="530"/>
    </location>
</feature>
<feature type="compositionally biased region" description="Basic and acidic residues" evidence="4">
    <location>
        <begin position="488"/>
        <end position="511"/>
    </location>
</feature>
<dbReference type="InterPro" id="IPR047249">
    <property type="entry name" value="BRCT_p53bp1-like_rpt1"/>
</dbReference>
<dbReference type="AlphaFoldDB" id="A0A8K0X899"/>
<proteinExistence type="predicted"/>
<protein>
    <recommendedName>
        <fullName evidence="5">BRCT domain-containing protein</fullName>
    </recommendedName>
</protein>
<dbReference type="GO" id="GO:0045944">
    <property type="term" value="P:positive regulation of transcription by RNA polymerase II"/>
    <property type="evidence" value="ECO:0007669"/>
    <property type="project" value="TreeGrafter"/>
</dbReference>
<keyword evidence="7" id="KW-1185">Reference proteome</keyword>
<feature type="compositionally biased region" description="Basic residues" evidence="4">
    <location>
        <begin position="165"/>
        <end position="177"/>
    </location>
</feature>
<feature type="compositionally biased region" description="Polar residues" evidence="4">
    <location>
        <begin position="67"/>
        <end position="84"/>
    </location>
</feature>
<evidence type="ECO:0000256" key="1">
    <source>
        <dbReference type="ARBA" id="ARBA00004123"/>
    </source>
</evidence>
<keyword evidence="3" id="KW-0539">Nucleus</keyword>
<dbReference type="InterPro" id="IPR047252">
    <property type="entry name" value="TP53BP1-like"/>
</dbReference>
<dbReference type="PANTHER" id="PTHR15321:SF3">
    <property type="entry name" value="TP53-BINDING PROTEIN 1"/>
    <property type="match status" value="1"/>
</dbReference>
<feature type="compositionally biased region" description="Low complexity" evidence="4">
    <location>
        <begin position="135"/>
        <end position="148"/>
    </location>
</feature>
<dbReference type="GO" id="GO:0005634">
    <property type="term" value="C:nucleus"/>
    <property type="evidence" value="ECO:0007669"/>
    <property type="project" value="UniProtKB-SubCell"/>
</dbReference>
<dbReference type="PANTHER" id="PTHR15321">
    <property type="entry name" value="TUMOR SUPPRESSOR P53-BINDING PROTEIN 1"/>
    <property type="match status" value="1"/>
</dbReference>
<feature type="compositionally biased region" description="Basic and acidic residues" evidence="4">
    <location>
        <begin position="437"/>
        <end position="453"/>
    </location>
</feature>
<feature type="compositionally biased region" description="Pro residues" evidence="4">
    <location>
        <begin position="738"/>
        <end position="747"/>
    </location>
</feature>
<feature type="compositionally biased region" description="Polar residues" evidence="4">
    <location>
        <begin position="721"/>
        <end position="736"/>
    </location>
</feature>